<gene>
    <name evidence="9" type="primary">CITED4</name>
</gene>
<dbReference type="GeneID" id="101318564"/>
<dbReference type="FunFam" id="6.10.140.2200:FF:000001">
    <property type="entry name" value="Cbp/p300-interacting transactivator 2 isoform 1"/>
    <property type="match status" value="1"/>
</dbReference>
<sequence length="185" mass="18629">MADHLMLAEGYSLVPRPPPAAPAHGPHALRTLQPYSGPGLDSGLRPRGAPLGPPPPLPGALAYGAFGPPPAFQPFPAVPPPAAGSAHLQPVATLYPGRATAPPGASGGTPSPQPVPGAPAPPLLPPAHALGGMDAELIDEEALTSLELELGLHRVRDLPELFLGQSEFDCFSDLGSAQPAGSVSC</sequence>
<name>A0A2U4BK58_TURTR</name>
<dbReference type="InterPro" id="IPR007576">
    <property type="entry name" value="CITED"/>
</dbReference>
<feature type="compositionally biased region" description="Pro residues" evidence="7">
    <location>
        <begin position="111"/>
        <end position="120"/>
    </location>
</feature>
<keyword evidence="4" id="KW-0010">Activator</keyword>
<dbReference type="PANTHER" id="PTHR17045">
    <property type="entry name" value="MELANOCYTE SPECIFIC GENE RELATED CITED"/>
    <property type="match status" value="1"/>
</dbReference>
<dbReference type="AlphaFoldDB" id="A0A2U4BK58"/>
<keyword evidence="3" id="KW-0805">Transcription regulation</keyword>
<accession>A0A2U4BK58</accession>
<comment type="subcellular location">
    <subcellularLocation>
        <location evidence="1">Nucleus</location>
    </subcellularLocation>
</comment>
<keyword evidence="8" id="KW-1185">Reference proteome</keyword>
<comment type="similarity">
    <text evidence="2">Belongs to the CITED family.</text>
</comment>
<evidence type="ECO:0000256" key="5">
    <source>
        <dbReference type="ARBA" id="ARBA00023163"/>
    </source>
</evidence>
<dbReference type="RefSeq" id="XP_019793585.2">
    <property type="nucleotide sequence ID" value="XM_019938026.2"/>
</dbReference>
<dbReference type="Gene3D" id="6.10.140.2200">
    <property type="match status" value="1"/>
</dbReference>
<dbReference type="GO" id="GO:0005634">
    <property type="term" value="C:nucleus"/>
    <property type="evidence" value="ECO:0007669"/>
    <property type="project" value="UniProtKB-SubCell"/>
</dbReference>
<protein>
    <submittedName>
        <fullName evidence="9">Cbp/p300-interacting transactivator 4</fullName>
    </submittedName>
</protein>
<reference evidence="9" key="1">
    <citation type="submission" date="2025-08" db="UniProtKB">
        <authorList>
            <consortium name="RefSeq"/>
        </authorList>
    </citation>
    <scope>IDENTIFICATION</scope>
    <source>
        <tissue evidence="9">Spleen</tissue>
    </source>
</reference>
<evidence type="ECO:0000256" key="3">
    <source>
        <dbReference type="ARBA" id="ARBA00023015"/>
    </source>
</evidence>
<evidence type="ECO:0000256" key="1">
    <source>
        <dbReference type="ARBA" id="ARBA00004123"/>
    </source>
</evidence>
<keyword evidence="5" id="KW-0804">Transcription</keyword>
<proteinExistence type="inferred from homology"/>
<dbReference type="OrthoDB" id="8939897at2759"/>
<dbReference type="Proteomes" id="UP000245320">
    <property type="component" value="Chromosome 1"/>
</dbReference>
<dbReference type="InParanoid" id="A0A2U4BK58"/>
<dbReference type="FunCoup" id="A0A2U4BK58">
    <property type="interactions" value="1"/>
</dbReference>
<evidence type="ECO:0000256" key="6">
    <source>
        <dbReference type="ARBA" id="ARBA00023242"/>
    </source>
</evidence>
<evidence type="ECO:0000313" key="9">
    <source>
        <dbReference type="RefSeq" id="XP_019793585.2"/>
    </source>
</evidence>
<evidence type="ECO:0000256" key="4">
    <source>
        <dbReference type="ARBA" id="ARBA00023159"/>
    </source>
</evidence>
<keyword evidence="6" id="KW-0539">Nucleus</keyword>
<organism evidence="8 9">
    <name type="scientific">Tursiops truncatus</name>
    <name type="common">Atlantic bottle-nosed dolphin</name>
    <name type="synonym">Delphinus truncatus</name>
    <dbReference type="NCBI Taxonomy" id="9739"/>
    <lineage>
        <taxon>Eukaryota</taxon>
        <taxon>Metazoa</taxon>
        <taxon>Chordata</taxon>
        <taxon>Craniata</taxon>
        <taxon>Vertebrata</taxon>
        <taxon>Euteleostomi</taxon>
        <taxon>Mammalia</taxon>
        <taxon>Eutheria</taxon>
        <taxon>Laurasiatheria</taxon>
        <taxon>Artiodactyla</taxon>
        <taxon>Whippomorpha</taxon>
        <taxon>Cetacea</taxon>
        <taxon>Odontoceti</taxon>
        <taxon>Delphinidae</taxon>
        <taxon>Tursiops</taxon>
    </lineage>
</organism>
<evidence type="ECO:0000256" key="7">
    <source>
        <dbReference type="SAM" id="MobiDB-lite"/>
    </source>
</evidence>
<feature type="region of interest" description="Disordered" evidence="7">
    <location>
        <begin position="15"/>
        <end position="56"/>
    </location>
</feature>
<dbReference type="Pfam" id="PF04487">
    <property type="entry name" value="CITED"/>
    <property type="match status" value="1"/>
</dbReference>
<dbReference type="GO" id="GO:0003713">
    <property type="term" value="F:transcription coactivator activity"/>
    <property type="evidence" value="ECO:0007669"/>
    <property type="project" value="TreeGrafter"/>
</dbReference>
<evidence type="ECO:0000313" key="8">
    <source>
        <dbReference type="Proteomes" id="UP000245320"/>
    </source>
</evidence>
<feature type="region of interest" description="Disordered" evidence="7">
    <location>
        <begin position="97"/>
        <end position="120"/>
    </location>
</feature>
<dbReference type="PANTHER" id="PTHR17045:SF5">
    <property type="entry name" value="CBP_P300-INTERACTING TRANSACTIVATOR 4"/>
    <property type="match status" value="1"/>
</dbReference>
<feature type="compositionally biased region" description="Low complexity" evidence="7">
    <location>
        <begin position="97"/>
        <end position="110"/>
    </location>
</feature>
<dbReference type="CTD" id="163732"/>
<evidence type="ECO:0000256" key="2">
    <source>
        <dbReference type="ARBA" id="ARBA00006967"/>
    </source>
</evidence>